<evidence type="ECO:0000313" key="2">
    <source>
        <dbReference type="Proteomes" id="UP000321058"/>
    </source>
</evidence>
<dbReference type="EMBL" id="BKAJ01000052">
    <property type="protein sequence ID" value="GEP56012.1"/>
    <property type="molecule type" value="Genomic_DNA"/>
</dbReference>
<evidence type="ECO:0008006" key="3">
    <source>
        <dbReference type="Google" id="ProtNLM"/>
    </source>
</evidence>
<sequence>MPIHVRISHHDRLVVAVGHGTITAEEFVNAVREGVEQGALHYRKLIDVAAANTDADMERLKQLLVMARNSPQAAERGPLAFVVDGKRGDTVRELMAIPEEGERPVRVFTSLHEARKWLDEVFKIEMKR</sequence>
<accession>A0A512NAN0</accession>
<protein>
    <recommendedName>
        <fullName evidence="3">STAS/SEC14 domain-containing protein</fullName>
    </recommendedName>
</protein>
<keyword evidence="2" id="KW-1185">Reference proteome</keyword>
<organism evidence="1 2">
    <name type="scientific">Reyranella soli</name>
    <dbReference type="NCBI Taxonomy" id="1230389"/>
    <lineage>
        <taxon>Bacteria</taxon>
        <taxon>Pseudomonadati</taxon>
        <taxon>Pseudomonadota</taxon>
        <taxon>Alphaproteobacteria</taxon>
        <taxon>Hyphomicrobiales</taxon>
        <taxon>Reyranellaceae</taxon>
        <taxon>Reyranella</taxon>
    </lineage>
</organism>
<dbReference type="RefSeq" id="WP_147150093.1">
    <property type="nucleotide sequence ID" value="NZ_BKAJ01000052.1"/>
</dbReference>
<reference evidence="1 2" key="1">
    <citation type="submission" date="2019-07" db="EMBL/GenBank/DDBJ databases">
        <title>Whole genome shotgun sequence of Reyranella soli NBRC 108950.</title>
        <authorList>
            <person name="Hosoyama A."/>
            <person name="Uohara A."/>
            <person name="Ohji S."/>
            <person name="Ichikawa N."/>
        </authorList>
    </citation>
    <scope>NUCLEOTIDE SEQUENCE [LARGE SCALE GENOMIC DNA]</scope>
    <source>
        <strain evidence="1 2">NBRC 108950</strain>
    </source>
</reference>
<dbReference type="AlphaFoldDB" id="A0A512NAN0"/>
<dbReference type="Proteomes" id="UP000321058">
    <property type="component" value="Unassembled WGS sequence"/>
</dbReference>
<dbReference type="OrthoDB" id="7375904at2"/>
<evidence type="ECO:0000313" key="1">
    <source>
        <dbReference type="EMBL" id="GEP56012.1"/>
    </source>
</evidence>
<gene>
    <name evidence="1" type="ORF">RSO01_31780</name>
</gene>
<name>A0A512NAN0_9HYPH</name>
<comment type="caution">
    <text evidence="1">The sequence shown here is derived from an EMBL/GenBank/DDBJ whole genome shotgun (WGS) entry which is preliminary data.</text>
</comment>
<proteinExistence type="predicted"/>